<comment type="caution">
    <text evidence="1">The sequence shown here is derived from an EMBL/GenBank/DDBJ whole genome shotgun (WGS) entry which is preliminary data.</text>
</comment>
<evidence type="ECO:0000313" key="2">
    <source>
        <dbReference type="Proteomes" id="UP000708208"/>
    </source>
</evidence>
<evidence type="ECO:0000313" key="1">
    <source>
        <dbReference type="EMBL" id="CAG7820742.1"/>
    </source>
</evidence>
<proteinExistence type="predicted"/>
<keyword evidence="2" id="KW-1185">Reference proteome</keyword>
<name>A0A8J2KVT1_9HEXA</name>
<organism evidence="1 2">
    <name type="scientific">Allacma fusca</name>
    <dbReference type="NCBI Taxonomy" id="39272"/>
    <lineage>
        <taxon>Eukaryota</taxon>
        <taxon>Metazoa</taxon>
        <taxon>Ecdysozoa</taxon>
        <taxon>Arthropoda</taxon>
        <taxon>Hexapoda</taxon>
        <taxon>Collembola</taxon>
        <taxon>Symphypleona</taxon>
        <taxon>Sminthuridae</taxon>
        <taxon>Allacma</taxon>
    </lineage>
</organism>
<feature type="non-terminal residue" evidence="1">
    <location>
        <position position="1"/>
    </location>
</feature>
<dbReference type="EMBL" id="CAJVCH010488873">
    <property type="protein sequence ID" value="CAG7820742.1"/>
    <property type="molecule type" value="Genomic_DNA"/>
</dbReference>
<dbReference type="Proteomes" id="UP000708208">
    <property type="component" value="Unassembled WGS sequence"/>
</dbReference>
<gene>
    <name evidence="1" type="ORF">AFUS01_LOCUS31117</name>
</gene>
<protein>
    <submittedName>
        <fullName evidence="1">Uncharacterized protein</fullName>
    </submittedName>
</protein>
<sequence>MRSILFFGIPFLGADANFN</sequence>
<accession>A0A8J2KVT1</accession>
<reference evidence="1" key="1">
    <citation type="submission" date="2021-06" db="EMBL/GenBank/DDBJ databases">
        <authorList>
            <person name="Hodson N. C."/>
            <person name="Mongue J. A."/>
            <person name="Jaron S. K."/>
        </authorList>
    </citation>
    <scope>NUCLEOTIDE SEQUENCE</scope>
</reference>
<dbReference type="AlphaFoldDB" id="A0A8J2KVT1"/>